<keyword evidence="2" id="KW-1185">Reference proteome</keyword>
<dbReference type="RefSeq" id="WP_221258857.1">
    <property type="nucleotide sequence ID" value="NZ_AP024749.1"/>
</dbReference>
<dbReference type="InterPro" id="IPR025412">
    <property type="entry name" value="DUF4304"/>
</dbReference>
<name>A0ABM7S707_9FLAO</name>
<evidence type="ECO:0000313" key="2">
    <source>
        <dbReference type="Proteomes" id="UP000825258"/>
    </source>
</evidence>
<reference evidence="1 2" key="1">
    <citation type="submission" date="2021-06" db="EMBL/GenBank/DDBJ databases">
        <title>Whole genome sequences of Flavobacterium sp. KK2020170 and assembly.</title>
        <authorList>
            <person name="Kitahara K."/>
            <person name="Miyoshi S."/>
            <person name="Uesaka K."/>
        </authorList>
    </citation>
    <scope>NUCLEOTIDE SEQUENCE [LARGE SCALE GENOMIC DNA]</scope>
    <source>
        <strain evidence="1 2">KK2020170</strain>
    </source>
</reference>
<accession>A0ABM7S707</accession>
<dbReference type="Proteomes" id="UP000825258">
    <property type="component" value="Chromosome"/>
</dbReference>
<organism evidence="1 2">
    <name type="scientific">Flavobacterium okayamense</name>
    <dbReference type="NCBI Taxonomy" id="2830782"/>
    <lineage>
        <taxon>Bacteria</taxon>
        <taxon>Pseudomonadati</taxon>
        <taxon>Bacteroidota</taxon>
        <taxon>Flavobacteriia</taxon>
        <taxon>Flavobacteriales</taxon>
        <taxon>Flavobacteriaceae</taxon>
        <taxon>Flavobacterium</taxon>
    </lineage>
</organism>
<proteinExistence type="predicted"/>
<dbReference type="EMBL" id="AP024749">
    <property type="protein sequence ID" value="BCY27219.1"/>
    <property type="molecule type" value="Genomic_DNA"/>
</dbReference>
<evidence type="ECO:0008006" key="3">
    <source>
        <dbReference type="Google" id="ProtNLM"/>
    </source>
</evidence>
<protein>
    <recommendedName>
        <fullName evidence="3">DUF4304 domain-containing protein</fullName>
    </recommendedName>
</protein>
<dbReference type="Pfam" id="PF14137">
    <property type="entry name" value="DUF4304"/>
    <property type="match status" value="1"/>
</dbReference>
<sequence length="213" mass="24584">MISSTEFRKHISKILSGKLKELGFKGSGFNYIMDSEHFVFTIGIQASRYGGQCCTEFGIQPKTVDTNGYEKLNFKKLKYYNCEFRTRLSPKGQGDYWWKYSELENRNIEIANDILNVIEKKVIPIIDLFKSNNKILETIEVKDLDNMYVSTAEKLGGMSFGTSYIRMAWVLTKVFEKENPAKSKEFAKYALSKMNEKSVFFGIDYLKSIANKN</sequence>
<gene>
    <name evidence="1" type="ORF">KK2020170_00870</name>
</gene>
<evidence type="ECO:0000313" key="1">
    <source>
        <dbReference type="EMBL" id="BCY27219.1"/>
    </source>
</evidence>